<feature type="domain" description="ARMC9 CTLH-like" evidence="7">
    <location>
        <begin position="46"/>
        <end position="167"/>
    </location>
</feature>
<keyword evidence="5" id="KW-0175">Coiled coil</keyword>
<evidence type="ECO:0000256" key="2">
    <source>
        <dbReference type="ARBA" id="ARBA00004603"/>
    </source>
</evidence>
<dbReference type="GO" id="GO:0031902">
    <property type="term" value="C:late endosome membrane"/>
    <property type="evidence" value="ECO:0007669"/>
    <property type="project" value="TreeGrafter"/>
</dbReference>
<dbReference type="InterPro" id="IPR039724">
    <property type="entry name" value="WDR91"/>
</dbReference>
<evidence type="ECO:0000256" key="6">
    <source>
        <dbReference type="SAM" id="MobiDB-lite"/>
    </source>
</evidence>
<evidence type="ECO:0000256" key="3">
    <source>
        <dbReference type="ARBA" id="ARBA00006128"/>
    </source>
</evidence>
<dbReference type="OrthoDB" id="193023at2759"/>
<dbReference type="EMBL" id="VTPC01000532">
    <property type="protein sequence ID" value="KAF2905450.1"/>
    <property type="molecule type" value="Genomic_DNA"/>
</dbReference>
<keyword evidence="4" id="KW-0967">Endosome</keyword>
<dbReference type="AlphaFoldDB" id="A0A8K0DFQ7"/>
<gene>
    <name evidence="8" type="ORF">ILUMI_00723</name>
</gene>
<dbReference type="GO" id="GO:0051898">
    <property type="term" value="P:negative regulation of phosphatidylinositol 3-kinase/protein kinase B signal transduction"/>
    <property type="evidence" value="ECO:0007669"/>
    <property type="project" value="InterPro"/>
</dbReference>
<accession>A0A8K0DFQ7</accession>
<dbReference type="GO" id="GO:0031901">
    <property type="term" value="C:early endosome membrane"/>
    <property type="evidence" value="ECO:0007669"/>
    <property type="project" value="TreeGrafter"/>
</dbReference>
<dbReference type="Pfam" id="PF23138">
    <property type="entry name" value="CTLH_Armc9"/>
    <property type="match status" value="1"/>
</dbReference>
<dbReference type="Proteomes" id="UP000801492">
    <property type="component" value="Unassembled WGS sequence"/>
</dbReference>
<protein>
    <recommendedName>
        <fullName evidence="7">ARMC9 CTLH-like domain-containing protein</fullName>
    </recommendedName>
</protein>
<evidence type="ECO:0000313" key="8">
    <source>
        <dbReference type="EMBL" id="KAF2905450.1"/>
    </source>
</evidence>
<comment type="caution">
    <text evidence="8">The sequence shown here is derived from an EMBL/GenBank/DDBJ whole genome shotgun (WGS) entry which is preliminary data.</text>
</comment>
<evidence type="ECO:0000256" key="4">
    <source>
        <dbReference type="ARBA" id="ARBA00022753"/>
    </source>
</evidence>
<evidence type="ECO:0000259" key="7">
    <source>
        <dbReference type="Pfam" id="PF23138"/>
    </source>
</evidence>
<keyword evidence="9" id="KW-1185">Reference proteome</keyword>
<comment type="similarity">
    <text evidence="3">Belongs to the WD repeat WDR91 family.</text>
</comment>
<feature type="coiled-coil region" evidence="5">
    <location>
        <begin position="177"/>
        <end position="204"/>
    </location>
</feature>
<dbReference type="GO" id="GO:0141039">
    <property type="term" value="F:phosphatidylinositol 3-kinase inhibitor activity"/>
    <property type="evidence" value="ECO:0007669"/>
    <property type="project" value="InterPro"/>
</dbReference>
<reference evidence="8" key="1">
    <citation type="submission" date="2019-08" db="EMBL/GenBank/DDBJ databases">
        <title>The genome of the North American firefly Photinus pyralis.</title>
        <authorList>
            <consortium name="Photinus pyralis genome working group"/>
            <person name="Fallon T.R."/>
            <person name="Sander Lower S.E."/>
            <person name="Weng J.-K."/>
        </authorList>
    </citation>
    <scope>NUCLEOTIDE SEQUENCE</scope>
    <source>
        <strain evidence="8">TRF0915ILg1</strain>
        <tissue evidence="8">Whole body</tissue>
    </source>
</reference>
<feature type="compositionally biased region" description="Low complexity" evidence="6">
    <location>
        <begin position="272"/>
        <end position="281"/>
    </location>
</feature>
<sequence>MAHVQYMDELIREYLVYRGFGTTIKAFDVDLKTDKEKSFRVDKIVEQLMQFITVYDLNSLRELWGHLDSHMFTKLESHFIPAVRKLENAVLKLYLVNAVVNNKPDKIAEFFVKMTLELQNQNEWKDWFMLPYIKNPEENPSFSLFFTRQWQDTLLVSLHNFLASIFQYMPTPALMHFEEDANKIRKLEEKNESLRNRLAQLIEKGPDSAVTPCHVEPPLHLLDDFYIIAQENSTVDNQAKSLKNLIRNMGTGSSPILGRKENSSSANKKRLGSISGKSLKSGGQGHFHDS</sequence>
<evidence type="ECO:0000313" key="9">
    <source>
        <dbReference type="Proteomes" id="UP000801492"/>
    </source>
</evidence>
<proteinExistence type="inferred from homology"/>
<dbReference type="PANTHER" id="PTHR13083:SF3">
    <property type="entry name" value="WD REPEAT-CONTAINING PROTEIN 91"/>
    <property type="match status" value="1"/>
</dbReference>
<dbReference type="PANTHER" id="PTHR13083">
    <property type="entry name" value="WD REPEAT-CONTAINING PROTEIN 91"/>
    <property type="match status" value="1"/>
</dbReference>
<dbReference type="GO" id="GO:0045022">
    <property type="term" value="P:early endosome to late endosome transport"/>
    <property type="evidence" value="ECO:0007669"/>
    <property type="project" value="InterPro"/>
</dbReference>
<name>A0A8K0DFQ7_IGNLU</name>
<organism evidence="8 9">
    <name type="scientific">Ignelater luminosus</name>
    <name type="common">Cucubano</name>
    <name type="synonym">Pyrophorus luminosus</name>
    <dbReference type="NCBI Taxonomy" id="2038154"/>
    <lineage>
        <taxon>Eukaryota</taxon>
        <taxon>Metazoa</taxon>
        <taxon>Ecdysozoa</taxon>
        <taxon>Arthropoda</taxon>
        <taxon>Hexapoda</taxon>
        <taxon>Insecta</taxon>
        <taxon>Pterygota</taxon>
        <taxon>Neoptera</taxon>
        <taxon>Endopterygota</taxon>
        <taxon>Coleoptera</taxon>
        <taxon>Polyphaga</taxon>
        <taxon>Elateriformia</taxon>
        <taxon>Elateroidea</taxon>
        <taxon>Elateridae</taxon>
        <taxon>Agrypninae</taxon>
        <taxon>Pyrophorini</taxon>
        <taxon>Ignelater</taxon>
    </lineage>
</organism>
<feature type="region of interest" description="Disordered" evidence="6">
    <location>
        <begin position="251"/>
        <end position="290"/>
    </location>
</feature>
<evidence type="ECO:0000256" key="1">
    <source>
        <dbReference type="ARBA" id="ARBA00004412"/>
    </source>
</evidence>
<evidence type="ECO:0000256" key="5">
    <source>
        <dbReference type="SAM" id="Coils"/>
    </source>
</evidence>
<dbReference type="InterPro" id="IPR056327">
    <property type="entry name" value="ARMC9_CTLH-like_dom"/>
</dbReference>
<comment type="subcellular location">
    <subcellularLocation>
        <location evidence="1">Early endosome</location>
    </subcellularLocation>
    <subcellularLocation>
        <location evidence="2">Late endosome</location>
    </subcellularLocation>
</comment>